<comment type="caution">
    <text evidence="6">The sequence shown here is derived from an EMBL/GenBank/DDBJ whole genome shotgun (WGS) entry which is preliminary data.</text>
</comment>
<name>A0A9W9CM82_9PLEO</name>
<dbReference type="PANTHER" id="PTHR43735:SF3">
    <property type="entry name" value="FERROPTOSIS SUPPRESSOR PROTEIN 1"/>
    <property type="match status" value="1"/>
</dbReference>
<keyword evidence="7" id="KW-1185">Reference proteome</keyword>
<dbReference type="GO" id="GO:0005737">
    <property type="term" value="C:cytoplasm"/>
    <property type="evidence" value="ECO:0007669"/>
    <property type="project" value="TreeGrafter"/>
</dbReference>
<evidence type="ECO:0000256" key="3">
    <source>
        <dbReference type="ARBA" id="ARBA00022827"/>
    </source>
</evidence>
<keyword evidence="2" id="KW-0285">Flavoprotein</keyword>
<dbReference type="Gene3D" id="3.50.50.100">
    <property type="match status" value="1"/>
</dbReference>
<dbReference type="Pfam" id="PF07992">
    <property type="entry name" value="Pyr_redox_2"/>
    <property type="match status" value="1"/>
</dbReference>
<dbReference type="OrthoDB" id="202203at2759"/>
<gene>
    <name evidence="6" type="ORF">N0V83_005137</name>
</gene>
<dbReference type="EMBL" id="JAPEUY010000008">
    <property type="protein sequence ID" value="KAJ4370616.1"/>
    <property type="molecule type" value="Genomic_DNA"/>
</dbReference>
<dbReference type="GO" id="GO:0050660">
    <property type="term" value="F:flavin adenine dinucleotide binding"/>
    <property type="evidence" value="ECO:0007669"/>
    <property type="project" value="TreeGrafter"/>
</dbReference>
<keyword evidence="4" id="KW-0560">Oxidoreductase</keyword>
<sequence length="373" mass="40507">MKKKNIVILGGSYAGVSTAHRILKNVDKAAPFKITLVSPNTHFYWNVASPRGMIPGQLTDEQLFLPIAAGFGKYSADQFEFINGSAESVDTEGKTVVIATEARKVTLDYDMLIIATGTRTTERSPFKGVGSTEETRGLLHEFQEKIDKAKTIVVAGAGVTGVEVAGELGSEYGREKEIILVAAEATVLSVAPRHVSKLASQALQKVDVRLKLQTKIIDSIPRPDGKQELTLSNGETLTTDMYIPTFGLIPNSSFIPDRFLNTRGFATVDAHLNFKGTTDVWAIGDICDVEYCQILSCDRQSTYVAKSIVAILGGTGPAAPYKAMTSRMMGLQIGKKAGTGFYGSWRIPTFLVVRLRKTLFVERLGPMVDGSQF</sequence>
<dbReference type="InterPro" id="IPR023753">
    <property type="entry name" value="FAD/NAD-binding_dom"/>
</dbReference>
<dbReference type="GO" id="GO:0004174">
    <property type="term" value="F:electron-transferring-flavoprotein dehydrogenase activity"/>
    <property type="evidence" value="ECO:0007669"/>
    <property type="project" value="TreeGrafter"/>
</dbReference>
<evidence type="ECO:0000256" key="2">
    <source>
        <dbReference type="ARBA" id="ARBA00022630"/>
    </source>
</evidence>
<reference evidence="6" key="1">
    <citation type="submission" date="2022-10" db="EMBL/GenBank/DDBJ databases">
        <title>Tapping the CABI collections for fungal endophytes: first genome assemblies for Collariella, Neodidymelliopsis, Ascochyta clinopodiicola, Didymella pomorum, Didymosphaeria variabile, Neocosmospora piperis and Neocucurbitaria cava.</title>
        <authorList>
            <person name="Hill R."/>
        </authorList>
    </citation>
    <scope>NUCLEOTIDE SEQUENCE</scope>
    <source>
        <strain evidence="6">IMI 356814</strain>
    </source>
</reference>
<evidence type="ECO:0000313" key="7">
    <source>
        <dbReference type="Proteomes" id="UP001140560"/>
    </source>
</evidence>
<keyword evidence="3" id="KW-0274">FAD</keyword>
<dbReference type="PRINTS" id="PR00469">
    <property type="entry name" value="PNDRDTASEII"/>
</dbReference>
<evidence type="ECO:0000256" key="4">
    <source>
        <dbReference type="ARBA" id="ARBA00023002"/>
    </source>
</evidence>
<dbReference type="SUPFAM" id="SSF51905">
    <property type="entry name" value="FAD/NAD(P)-binding domain"/>
    <property type="match status" value="1"/>
</dbReference>
<evidence type="ECO:0000256" key="1">
    <source>
        <dbReference type="ARBA" id="ARBA00006442"/>
    </source>
</evidence>
<dbReference type="InterPro" id="IPR036188">
    <property type="entry name" value="FAD/NAD-bd_sf"/>
</dbReference>
<dbReference type="PANTHER" id="PTHR43735">
    <property type="entry name" value="APOPTOSIS-INDUCING FACTOR 1"/>
    <property type="match status" value="1"/>
</dbReference>
<evidence type="ECO:0000313" key="6">
    <source>
        <dbReference type="EMBL" id="KAJ4370616.1"/>
    </source>
</evidence>
<proteinExistence type="inferred from homology"/>
<dbReference type="Proteomes" id="UP001140560">
    <property type="component" value="Unassembled WGS sequence"/>
</dbReference>
<dbReference type="AlphaFoldDB" id="A0A9W9CM82"/>
<accession>A0A9W9CM82</accession>
<organism evidence="6 7">
    <name type="scientific">Neocucurbitaria cava</name>
    <dbReference type="NCBI Taxonomy" id="798079"/>
    <lineage>
        <taxon>Eukaryota</taxon>
        <taxon>Fungi</taxon>
        <taxon>Dikarya</taxon>
        <taxon>Ascomycota</taxon>
        <taxon>Pezizomycotina</taxon>
        <taxon>Dothideomycetes</taxon>
        <taxon>Pleosporomycetidae</taxon>
        <taxon>Pleosporales</taxon>
        <taxon>Pleosporineae</taxon>
        <taxon>Cucurbitariaceae</taxon>
        <taxon>Neocucurbitaria</taxon>
    </lineage>
</organism>
<feature type="domain" description="FAD/NAD(P)-binding" evidence="5">
    <location>
        <begin position="5"/>
        <end position="288"/>
    </location>
</feature>
<protein>
    <recommendedName>
        <fullName evidence="5">FAD/NAD(P)-binding domain-containing protein</fullName>
    </recommendedName>
</protein>
<comment type="similarity">
    <text evidence="1">Belongs to the FAD-dependent oxidoreductase family.</text>
</comment>
<dbReference type="PRINTS" id="PR00368">
    <property type="entry name" value="FADPNR"/>
</dbReference>
<evidence type="ECO:0000259" key="5">
    <source>
        <dbReference type="Pfam" id="PF07992"/>
    </source>
</evidence>